<dbReference type="InterPro" id="IPR036390">
    <property type="entry name" value="WH_DNA-bd_sf"/>
</dbReference>
<dbReference type="GO" id="GO:0032259">
    <property type="term" value="P:methylation"/>
    <property type="evidence" value="ECO:0007669"/>
    <property type="project" value="UniProtKB-KW"/>
</dbReference>
<evidence type="ECO:0000256" key="3">
    <source>
        <dbReference type="ARBA" id="ARBA00022691"/>
    </source>
</evidence>
<dbReference type="CDD" id="cd02440">
    <property type="entry name" value="AdoMet_MTases"/>
    <property type="match status" value="1"/>
</dbReference>
<dbReference type="InterPro" id="IPR036388">
    <property type="entry name" value="WH-like_DNA-bd_sf"/>
</dbReference>
<evidence type="ECO:0000313" key="7">
    <source>
        <dbReference type="EMBL" id="TDD57282.1"/>
    </source>
</evidence>
<feature type="domain" description="O-methyltransferase dimerisation" evidence="6">
    <location>
        <begin position="4"/>
        <end position="69"/>
    </location>
</feature>
<reference evidence="7 8" key="1">
    <citation type="submission" date="2019-03" db="EMBL/GenBank/DDBJ databases">
        <title>Draft genome sequences of novel Actinobacteria.</title>
        <authorList>
            <person name="Sahin N."/>
            <person name="Ay H."/>
            <person name="Saygin H."/>
        </authorList>
    </citation>
    <scope>NUCLEOTIDE SEQUENCE [LARGE SCALE GENOMIC DNA]</scope>
    <source>
        <strain evidence="7 8">CH32</strain>
    </source>
</reference>
<evidence type="ECO:0000256" key="1">
    <source>
        <dbReference type="ARBA" id="ARBA00022603"/>
    </source>
</evidence>
<accession>A0A4R4ZKJ3</accession>
<dbReference type="GO" id="GO:0046983">
    <property type="term" value="F:protein dimerization activity"/>
    <property type="evidence" value="ECO:0007669"/>
    <property type="project" value="InterPro"/>
</dbReference>
<dbReference type="EMBL" id="SMKQ01000001">
    <property type="protein sequence ID" value="TDD57282.1"/>
    <property type="molecule type" value="Genomic_DNA"/>
</dbReference>
<dbReference type="PIRSF" id="PIRSF005739">
    <property type="entry name" value="O-mtase"/>
    <property type="match status" value="1"/>
</dbReference>
<evidence type="ECO:0000256" key="4">
    <source>
        <dbReference type="PIRSR" id="PIRSR005739-1"/>
    </source>
</evidence>
<feature type="active site" description="Proton acceptor" evidence="4">
    <location>
        <position position="236"/>
    </location>
</feature>
<evidence type="ECO:0000259" key="6">
    <source>
        <dbReference type="Pfam" id="PF08100"/>
    </source>
</evidence>
<keyword evidence="8" id="KW-1185">Reference proteome</keyword>
<dbReference type="PROSITE" id="PS51683">
    <property type="entry name" value="SAM_OMT_II"/>
    <property type="match status" value="1"/>
</dbReference>
<dbReference type="Pfam" id="PF08100">
    <property type="entry name" value="Dimerisation"/>
    <property type="match status" value="1"/>
</dbReference>
<dbReference type="Proteomes" id="UP000295302">
    <property type="component" value="Unassembled WGS sequence"/>
</dbReference>
<dbReference type="GO" id="GO:0008171">
    <property type="term" value="F:O-methyltransferase activity"/>
    <property type="evidence" value="ECO:0007669"/>
    <property type="project" value="InterPro"/>
</dbReference>
<keyword evidence="3" id="KW-0949">S-adenosyl-L-methionine</keyword>
<comment type="caution">
    <text evidence="7">The sequence shown here is derived from an EMBL/GenBank/DDBJ whole genome shotgun (WGS) entry which is preliminary data.</text>
</comment>
<evidence type="ECO:0000313" key="8">
    <source>
        <dbReference type="Proteomes" id="UP000295302"/>
    </source>
</evidence>
<dbReference type="Pfam" id="PF00891">
    <property type="entry name" value="Methyltransf_2"/>
    <property type="match status" value="1"/>
</dbReference>
<proteinExistence type="predicted"/>
<dbReference type="Gene3D" id="3.40.50.150">
    <property type="entry name" value="Vaccinia Virus protein VP39"/>
    <property type="match status" value="1"/>
</dbReference>
<dbReference type="AlphaFoldDB" id="A0A4R4ZKJ3"/>
<dbReference type="InterPro" id="IPR012967">
    <property type="entry name" value="COMT_dimerisation"/>
</dbReference>
<dbReference type="Gene3D" id="1.10.10.10">
    <property type="entry name" value="Winged helix-like DNA-binding domain superfamily/Winged helix DNA-binding domain"/>
    <property type="match status" value="1"/>
</dbReference>
<feature type="domain" description="O-methyltransferase C-terminal" evidence="5">
    <location>
        <begin position="101"/>
        <end position="306"/>
    </location>
</feature>
<name>A0A4R4ZKJ3_9ACTN</name>
<keyword evidence="2 7" id="KW-0808">Transferase</keyword>
<dbReference type="SUPFAM" id="SSF46785">
    <property type="entry name" value="Winged helix' DNA-binding domain"/>
    <property type="match status" value="1"/>
</dbReference>
<evidence type="ECO:0000256" key="2">
    <source>
        <dbReference type="ARBA" id="ARBA00022679"/>
    </source>
</evidence>
<protein>
    <submittedName>
        <fullName evidence="7">Methyltransferase</fullName>
    </submittedName>
</protein>
<sequence length="324" mass="34465">MMGMVTGYWVSQVVHAAAELNLAEHVAAGRTTAEAVAAAESADSDATRRLLRTCASLGLLTSEDGVHFAATSLLATLHPDSPHSLHHLTLSLTAPGHWLPWGRLPDAVRTGKPQGPAVYGSEVWDYMATHPKEAHDFTLAMVNLTAMANDEVARQIDARGVGVAVDVGGANGSLLRAFMRENPNVNGIVLDRPDIVPSAMEAAAADGLADRFGVVGGDFFEEVPAGDLYLLRHILHDWNDDDCVRILSNCRRSLNPGGRVAIVELLVGPIGTPGLAPVMDVNMLVMAGGRERDLAEYDALFARAGLRRTRVAEAGDMVLIETVA</sequence>
<dbReference type="PANTHER" id="PTHR43712">
    <property type="entry name" value="PUTATIVE (AFU_ORTHOLOGUE AFUA_4G14580)-RELATED"/>
    <property type="match status" value="1"/>
</dbReference>
<evidence type="ECO:0000259" key="5">
    <source>
        <dbReference type="Pfam" id="PF00891"/>
    </source>
</evidence>
<gene>
    <name evidence="7" type="ORF">E1286_00770</name>
</gene>
<dbReference type="InterPro" id="IPR029063">
    <property type="entry name" value="SAM-dependent_MTases_sf"/>
</dbReference>
<dbReference type="SUPFAM" id="SSF53335">
    <property type="entry name" value="S-adenosyl-L-methionine-dependent methyltransferases"/>
    <property type="match status" value="1"/>
</dbReference>
<dbReference type="OrthoDB" id="4145676at2"/>
<dbReference type="PANTHER" id="PTHR43712:SF2">
    <property type="entry name" value="O-METHYLTRANSFERASE CICE"/>
    <property type="match status" value="1"/>
</dbReference>
<keyword evidence="1 7" id="KW-0489">Methyltransferase</keyword>
<organism evidence="7 8">
    <name type="scientific">Nonomuraea terrae</name>
    <dbReference type="NCBI Taxonomy" id="2530383"/>
    <lineage>
        <taxon>Bacteria</taxon>
        <taxon>Bacillati</taxon>
        <taxon>Actinomycetota</taxon>
        <taxon>Actinomycetes</taxon>
        <taxon>Streptosporangiales</taxon>
        <taxon>Streptosporangiaceae</taxon>
        <taxon>Nonomuraea</taxon>
    </lineage>
</organism>
<dbReference type="InterPro" id="IPR016461">
    <property type="entry name" value="COMT-like"/>
</dbReference>
<dbReference type="InterPro" id="IPR001077">
    <property type="entry name" value="COMT_C"/>
</dbReference>
<dbReference type="Gene3D" id="1.10.287.1350">
    <property type="match status" value="1"/>
</dbReference>